<dbReference type="OrthoDB" id="1340494at2"/>
<keyword evidence="3" id="KW-1185">Reference proteome</keyword>
<feature type="transmembrane region" description="Helical" evidence="1">
    <location>
        <begin position="136"/>
        <end position="154"/>
    </location>
</feature>
<dbReference type="AlphaFoldDB" id="A0A1H4HFW4"/>
<protein>
    <submittedName>
        <fullName evidence="2">Uncharacterized protein</fullName>
    </submittedName>
</protein>
<proteinExistence type="predicted"/>
<accession>A0A1H4HFW4</accession>
<evidence type="ECO:0000313" key="2">
    <source>
        <dbReference type="EMBL" id="SEB20743.1"/>
    </source>
</evidence>
<organism evidence="2 3">
    <name type="scientific">Pedobacter hartonius</name>
    <dbReference type="NCBI Taxonomy" id="425514"/>
    <lineage>
        <taxon>Bacteria</taxon>
        <taxon>Pseudomonadati</taxon>
        <taxon>Bacteroidota</taxon>
        <taxon>Sphingobacteriia</taxon>
        <taxon>Sphingobacteriales</taxon>
        <taxon>Sphingobacteriaceae</taxon>
        <taxon>Pedobacter</taxon>
    </lineage>
</organism>
<gene>
    <name evidence="2" type="ORF">SAMN05443550_11739</name>
</gene>
<dbReference type="EMBL" id="FNRA01000017">
    <property type="protein sequence ID" value="SEB20743.1"/>
    <property type="molecule type" value="Genomic_DNA"/>
</dbReference>
<dbReference type="Proteomes" id="UP000198850">
    <property type="component" value="Unassembled WGS sequence"/>
</dbReference>
<dbReference type="RefSeq" id="WP_090559967.1">
    <property type="nucleotide sequence ID" value="NZ_FNRA01000017.1"/>
</dbReference>
<reference evidence="2 3" key="1">
    <citation type="submission" date="2016-10" db="EMBL/GenBank/DDBJ databases">
        <authorList>
            <person name="de Groot N.N."/>
        </authorList>
    </citation>
    <scope>NUCLEOTIDE SEQUENCE [LARGE SCALE GENOMIC DNA]</scope>
    <source>
        <strain evidence="2 3">DSM 19033</strain>
    </source>
</reference>
<evidence type="ECO:0000313" key="3">
    <source>
        <dbReference type="Proteomes" id="UP000198850"/>
    </source>
</evidence>
<sequence>MSTFDKYKEAVAIAHTKKRTEGRLPANLRDHTAANLKKECIVAFMDRFNLKDTETFTALFGKSENKEEYFARLRLSDPDIFRPLNNYLKGNTDDTRNQNIELLAWLIDFEPRPFTNFIGQKGKKKKIGVDFLNQKIAILTLTLLFLVSIIYNVFKPRGMYWDGKEYKTYSLYDNVEGIIILPLDTFKLAHQKKITNVTRITRNGIGIIQYSKINKVLTFYTARGNNPDDTSRTLSPMSEYIYEKYVVPKKQKKPAQP</sequence>
<keyword evidence="1" id="KW-0472">Membrane</keyword>
<keyword evidence="1" id="KW-1133">Transmembrane helix</keyword>
<evidence type="ECO:0000256" key="1">
    <source>
        <dbReference type="SAM" id="Phobius"/>
    </source>
</evidence>
<keyword evidence="1" id="KW-0812">Transmembrane</keyword>
<dbReference type="STRING" id="425514.SAMN05443550_11739"/>
<name>A0A1H4HFW4_9SPHI</name>